<feature type="domain" description="Beta-lactamase-related" evidence="3">
    <location>
        <begin position="17"/>
        <end position="367"/>
    </location>
</feature>
<dbReference type="OrthoDB" id="428260at2759"/>
<dbReference type="EMBL" id="MU032352">
    <property type="protein sequence ID" value="KAF3761153.1"/>
    <property type="molecule type" value="Genomic_DNA"/>
</dbReference>
<keyword evidence="5" id="KW-1185">Reference proteome</keyword>
<accession>A0A9P4XUJ6</accession>
<dbReference type="PANTHER" id="PTHR43283:SF17">
    <property type="entry name" value="(LOVD), PUTATIVE (AFU_ORTHOLOGUE AFUA_5G00920)-RELATED"/>
    <property type="match status" value="1"/>
</dbReference>
<evidence type="ECO:0000313" key="5">
    <source>
        <dbReference type="Proteomes" id="UP000803844"/>
    </source>
</evidence>
<dbReference type="InterPro" id="IPR050789">
    <property type="entry name" value="Diverse_Enzym_Activities"/>
</dbReference>
<comment type="caution">
    <text evidence="4">The sequence shown here is derived from an EMBL/GenBank/DDBJ whole genome shotgun (WGS) entry which is preliminary data.</text>
</comment>
<evidence type="ECO:0000313" key="4">
    <source>
        <dbReference type="EMBL" id="KAF3761153.1"/>
    </source>
</evidence>
<evidence type="ECO:0000256" key="2">
    <source>
        <dbReference type="ARBA" id="ARBA00022801"/>
    </source>
</evidence>
<dbReference type="InterPro" id="IPR012338">
    <property type="entry name" value="Beta-lactam/transpept-like"/>
</dbReference>
<dbReference type="SUPFAM" id="SSF56601">
    <property type="entry name" value="beta-lactamase/transpeptidase-like"/>
    <property type="match status" value="1"/>
</dbReference>
<proteinExistence type="inferred from homology"/>
<reference evidence="4" key="1">
    <citation type="journal article" date="2020" name="Phytopathology">
        <title>Genome sequence of the chestnut blight fungus Cryphonectria parasitica EP155: A fundamental resource for an archetypical invasive plant pathogen.</title>
        <authorList>
            <person name="Crouch J.A."/>
            <person name="Dawe A."/>
            <person name="Aerts A."/>
            <person name="Barry K."/>
            <person name="Churchill A.C.L."/>
            <person name="Grimwood J."/>
            <person name="Hillman B."/>
            <person name="Milgroom M.G."/>
            <person name="Pangilinan J."/>
            <person name="Smith M."/>
            <person name="Salamov A."/>
            <person name="Schmutz J."/>
            <person name="Yadav J."/>
            <person name="Grigoriev I.V."/>
            <person name="Nuss D."/>
        </authorList>
    </citation>
    <scope>NUCLEOTIDE SEQUENCE</scope>
    <source>
        <strain evidence="4">EP155</strain>
    </source>
</reference>
<name>A0A9P4XUJ6_CRYP1</name>
<gene>
    <name evidence="4" type="ORF">M406DRAFT_343250</name>
</gene>
<dbReference type="RefSeq" id="XP_040772132.1">
    <property type="nucleotide sequence ID" value="XM_040921853.1"/>
</dbReference>
<sequence length="390" mass="43181">MEKLNEILAAYVAKGDSTKGKVLGAAFTVVNRDGVLFEGSAGRVDIPRDSSPWGSDTLSWFASMTKLASAICILQTVERGLVTLDEDVRPRLPFLQEVQILRGFDKAGNPNLEANPSPITLRHLLTHTTGLGYDLSEEPLMRWRRKVGKDKINMTMTMEGYSTPLLFQPGTDWMYGTSVDWAMFVLERVTGQKVSEYMAQNILVPLGMNETGFWPKTLGKEPVGIPYRGSGGVLAGAPFPVPEEHPVESGGAGLYSTARDYAKLLRAVLQGKLLSQESMDLLFQPQLDEELQMRLIDRVGPAQFLYCPEYPPGMPMNFTFGGLTNLEDIPGKRSKGSIMWSGYVNPRWWIDRTNGVAAVLQVSLLPFADPIVARLYDELERAVYEGLVAK</sequence>
<evidence type="ECO:0000259" key="3">
    <source>
        <dbReference type="Pfam" id="PF00144"/>
    </source>
</evidence>
<comment type="similarity">
    <text evidence="1">Belongs to the class-A beta-lactamase family.</text>
</comment>
<dbReference type="PANTHER" id="PTHR43283">
    <property type="entry name" value="BETA-LACTAMASE-RELATED"/>
    <property type="match status" value="1"/>
</dbReference>
<protein>
    <submittedName>
        <fullName evidence="4">Beta-lactamase/transpeptidase-like protein</fullName>
    </submittedName>
</protein>
<dbReference type="AlphaFoldDB" id="A0A9P4XUJ6"/>
<dbReference type="Gene3D" id="3.40.710.10">
    <property type="entry name" value="DD-peptidase/beta-lactamase superfamily"/>
    <property type="match status" value="1"/>
</dbReference>
<organism evidence="4 5">
    <name type="scientific">Cryphonectria parasitica (strain ATCC 38755 / EP155)</name>
    <dbReference type="NCBI Taxonomy" id="660469"/>
    <lineage>
        <taxon>Eukaryota</taxon>
        <taxon>Fungi</taxon>
        <taxon>Dikarya</taxon>
        <taxon>Ascomycota</taxon>
        <taxon>Pezizomycotina</taxon>
        <taxon>Sordariomycetes</taxon>
        <taxon>Sordariomycetidae</taxon>
        <taxon>Diaporthales</taxon>
        <taxon>Cryphonectriaceae</taxon>
        <taxon>Cryphonectria-Endothia species complex</taxon>
        <taxon>Cryphonectria</taxon>
    </lineage>
</organism>
<dbReference type="Pfam" id="PF00144">
    <property type="entry name" value="Beta-lactamase"/>
    <property type="match status" value="1"/>
</dbReference>
<dbReference type="Proteomes" id="UP000803844">
    <property type="component" value="Unassembled WGS sequence"/>
</dbReference>
<dbReference type="InterPro" id="IPR001466">
    <property type="entry name" value="Beta-lactam-related"/>
</dbReference>
<evidence type="ECO:0000256" key="1">
    <source>
        <dbReference type="ARBA" id="ARBA00009009"/>
    </source>
</evidence>
<dbReference type="GeneID" id="63838982"/>
<keyword evidence="2" id="KW-0378">Hydrolase</keyword>
<dbReference type="GO" id="GO:0016787">
    <property type="term" value="F:hydrolase activity"/>
    <property type="evidence" value="ECO:0007669"/>
    <property type="project" value="UniProtKB-KW"/>
</dbReference>